<dbReference type="Proteomes" id="UP001500542">
    <property type="component" value="Unassembled WGS sequence"/>
</dbReference>
<feature type="domain" description="DUF4097" evidence="1">
    <location>
        <begin position="93"/>
        <end position="244"/>
    </location>
</feature>
<dbReference type="RefSeq" id="WP_343981684.1">
    <property type="nucleotide sequence ID" value="NZ_BAAAHK010000021.1"/>
</dbReference>
<protein>
    <recommendedName>
        <fullName evidence="1">DUF4097 domain-containing protein</fullName>
    </recommendedName>
</protein>
<organism evidence="2 3">
    <name type="scientific">Kribbella koreensis</name>
    <dbReference type="NCBI Taxonomy" id="57909"/>
    <lineage>
        <taxon>Bacteria</taxon>
        <taxon>Bacillati</taxon>
        <taxon>Actinomycetota</taxon>
        <taxon>Actinomycetes</taxon>
        <taxon>Propionibacteriales</taxon>
        <taxon>Kribbellaceae</taxon>
        <taxon>Kribbella</taxon>
    </lineage>
</organism>
<evidence type="ECO:0000259" key="1">
    <source>
        <dbReference type="Pfam" id="PF13349"/>
    </source>
</evidence>
<name>A0ABP4C601_9ACTN</name>
<dbReference type="EMBL" id="BAAAHK010000021">
    <property type="protein sequence ID" value="GAA0959851.1"/>
    <property type="molecule type" value="Genomic_DNA"/>
</dbReference>
<evidence type="ECO:0000313" key="3">
    <source>
        <dbReference type="Proteomes" id="UP001500542"/>
    </source>
</evidence>
<sequence length="247" mass="25083">MRRGYAAAVEGPIAIDLGLFTQAGWIKVQVQPDCTTALIGLSTPSDDGPSATAIRDATVESGTEGELICTLHGAKGEAPVEITVTAPPGSTLTARTDTAHIGALGLTEVDLKTASGNISVPSAGRVFAESASGNITIQQSAEATVTTHSGPITIHTAGRTTAHTTSGNIQLGTITGDLTTKSASGNLTLREFQGQKLRADTTTGNITVHATTNAVIHTATISGDITITATKTLNLKTTTATGRVTVP</sequence>
<dbReference type="Pfam" id="PF13349">
    <property type="entry name" value="DUF4097"/>
    <property type="match status" value="1"/>
</dbReference>
<dbReference type="Gene3D" id="2.160.20.120">
    <property type="match status" value="1"/>
</dbReference>
<comment type="caution">
    <text evidence="2">The sequence shown here is derived from an EMBL/GenBank/DDBJ whole genome shotgun (WGS) entry which is preliminary data.</text>
</comment>
<proteinExistence type="predicted"/>
<dbReference type="InterPro" id="IPR025164">
    <property type="entry name" value="Toastrack_DUF4097"/>
</dbReference>
<reference evidence="3" key="1">
    <citation type="journal article" date="2019" name="Int. J. Syst. Evol. Microbiol.">
        <title>The Global Catalogue of Microorganisms (GCM) 10K type strain sequencing project: providing services to taxonomists for standard genome sequencing and annotation.</title>
        <authorList>
            <consortium name="The Broad Institute Genomics Platform"/>
            <consortium name="The Broad Institute Genome Sequencing Center for Infectious Disease"/>
            <person name="Wu L."/>
            <person name="Ma J."/>
        </authorList>
    </citation>
    <scope>NUCLEOTIDE SEQUENCE [LARGE SCALE GENOMIC DNA]</scope>
    <source>
        <strain evidence="3">JCM 10977</strain>
    </source>
</reference>
<accession>A0ABP4C601</accession>
<evidence type="ECO:0000313" key="2">
    <source>
        <dbReference type="EMBL" id="GAA0959851.1"/>
    </source>
</evidence>
<gene>
    <name evidence="2" type="ORF">GCM10009554_74110</name>
</gene>
<keyword evidence="3" id="KW-1185">Reference proteome</keyword>